<dbReference type="EMBL" id="JAGVWC010000001">
    <property type="protein sequence ID" value="MBS3060954.1"/>
    <property type="molecule type" value="Genomic_DNA"/>
</dbReference>
<evidence type="ECO:0000256" key="3">
    <source>
        <dbReference type="SAM" id="MobiDB-lite"/>
    </source>
</evidence>
<organism evidence="6 7">
    <name type="scientific">Candidatus Iainarchaeum sp</name>
    <dbReference type="NCBI Taxonomy" id="3101447"/>
    <lineage>
        <taxon>Archaea</taxon>
        <taxon>Candidatus Iainarchaeota</taxon>
        <taxon>Candidatus Iainarchaeia</taxon>
        <taxon>Candidatus Iainarchaeales</taxon>
        <taxon>Candidatus Iainarchaeaceae</taxon>
        <taxon>Candidatus Iainarchaeum</taxon>
    </lineage>
</organism>
<gene>
    <name evidence="6" type="ORF">J4215_00040</name>
</gene>
<dbReference type="SUPFAM" id="SSF51445">
    <property type="entry name" value="(Trans)glycosidases"/>
    <property type="match status" value="1"/>
</dbReference>
<keyword evidence="4" id="KW-0472">Membrane</keyword>
<dbReference type="InterPro" id="IPR013320">
    <property type="entry name" value="ConA-like_dom_sf"/>
</dbReference>
<feature type="compositionally biased region" description="Polar residues" evidence="3">
    <location>
        <begin position="417"/>
        <end position="433"/>
    </location>
</feature>
<evidence type="ECO:0000256" key="1">
    <source>
        <dbReference type="ARBA" id="ARBA00022729"/>
    </source>
</evidence>
<keyword evidence="1" id="KW-0732">Signal</keyword>
<dbReference type="Gene3D" id="2.60.120.200">
    <property type="match status" value="1"/>
</dbReference>
<reference evidence="6" key="2">
    <citation type="submission" date="2021-05" db="EMBL/GenBank/DDBJ databases">
        <title>Protein family content uncovers lineage relationships and bacterial pathway maintenance mechanisms in DPANN archaea.</title>
        <authorList>
            <person name="Castelle C.J."/>
            <person name="Meheust R."/>
            <person name="Jaffe A.L."/>
            <person name="Seitz K."/>
            <person name="Gong X."/>
            <person name="Baker B.J."/>
            <person name="Banfield J.F."/>
        </authorList>
    </citation>
    <scope>NUCLEOTIDE SEQUENCE</scope>
    <source>
        <strain evidence="6">RIFCSPLOWO2_01_FULL_AR10_48_17</strain>
    </source>
</reference>
<name>A0A8T4L3C6_9ARCH</name>
<dbReference type="AlphaFoldDB" id="A0A8T4L3C6"/>
<dbReference type="InterPro" id="IPR017853">
    <property type="entry name" value="GH"/>
</dbReference>
<evidence type="ECO:0000256" key="4">
    <source>
        <dbReference type="SAM" id="Phobius"/>
    </source>
</evidence>
<evidence type="ECO:0000256" key="2">
    <source>
        <dbReference type="ARBA" id="ARBA00023157"/>
    </source>
</evidence>
<dbReference type="SMART" id="SM00560">
    <property type="entry name" value="LamGL"/>
    <property type="match status" value="1"/>
</dbReference>
<dbReference type="Gene3D" id="3.20.20.80">
    <property type="entry name" value="Glycosidases"/>
    <property type="match status" value="1"/>
</dbReference>
<dbReference type="SUPFAM" id="SSF49899">
    <property type="entry name" value="Concanavalin A-like lectins/glucanases"/>
    <property type="match status" value="1"/>
</dbReference>
<keyword evidence="4" id="KW-0812">Transmembrane</keyword>
<keyword evidence="4" id="KW-1133">Transmembrane helix</keyword>
<evidence type="ECO:0000313" key="6">
    <source>
        <dbReference type="EMBL" id="MBS3060954.1"/>
    </source>
</evidence>
<proteinExistence type="predicted"/>
<protein>
    <submittedName>
        <fullName evidence="6">LamG domain-containing protein</fullName>
    </submittedName>
</protein>
<feature type="region of interest" description="Disordered" evidence="3">
    <location>
        <begin position="417"/>
        <end position="439"/>
    </location>
</feature>
<sequence length="1118" mass="119328">MVSAPVIVPSSLTINSELSCQVEVVPGAAGDFSRVTIEWQKNGQFFASTVIPDPDLIAYYPFDDSQNIGADYAQANDLSSTGVSFIASGKVGGAAEFDSYSDFLEVLDNPSLNVTGPFSIEAWVKPYENLADIPESRIPFLIKKGSIRLLFRGGTTWSSTVPHFGWNGFALDFDSASGFHWDSGWTRWAPKDEWVHVVGVFDNNMIWVYQDGVAVQNRNLGFGSTAVSGNGAFSINKGSQFKGLVDEVALYKRALSPLEIRGHFAGGYWGGARLPSRFLQKGDSWSCKVTPQIRSGNGSAQTSISVLVAGNPVEQEPVKVPFIPPIRFQNQPFFPIAIWAPNTSLLGGYSAVGINSVLGSPENSQPSVWNPLALDLNIRVFAHFSSALVNLDSVVGWLLKDEPECAQNNLTLPEALKSTSDSVKSQDPQSRPTLVNHCSPYNPKDDDFWASKLEGDKYRKYFGATDLISWTAIYPANDGHPENSYKVGLGSEKLGLLSDFQKPYFAAIEATDIQLGDANPEPSPQAVRNQAWSAVVHGARGIGYFTHSFRNGSWTGYFTTSTVLKQELTRTNRQITNLADAILSQPSNRSVLAVESQNRRMDFSVRDFNGKTFIFAVNADNQMRSESVLFSVAGLSAGTAVQRVDETALTAISNGFSDSFEPQGIHIYLIDNACSGLSSEAVCTGQTSCRWCSNACFPGDCCASAECNSGFQCVNHQCISQTPVCPNGSVSSACLCGTQTISSGWCCNTVPNAVSCASCLVNSDCNVSSLCCSSVCLVPLCDSNSDCSSTQFCRDVNSCSSVCVSFPVCGSGAVSSKCLCGTSAVTSGFCCEGVPSASVCSQTSCSANADCNSGKLCCSSQCITSICDSNADCSAGYECKNPDACNSFCSLIPLKHFKISSPAYLVNGQAFMVGVKDDAGNIVSQARVAYADENKETDFAGKVSFSGKTGKTIIEIAKAGFQTVKIAKFVRISGNPGTVPTVGGDIALSLLDENVLIGEPFSVMVSDTNGEPISDATVRYGAQTQKSDASGIVELQGQRNVVSINASVGPKHASLSVFPKSPVADLNVTGGPGHFPEAGIDWFFWVGGLAVTVFFSVVLLRLYYSLKQKTVRGPDNQP</sequence>
<dbReference type="Proteomes" id="UP000675968">
    <property type="component" value="Unassembled WGS sequence"/>
</dbReference>
<feature type="domain" description="LamG-like jellyroll fold" evidence="5">
    <location>
        <begin position="116"/>
        <end position="258"/>
    </location>
</feature>
<feature type="transmembrane region" description="Helical" evidence="4">
    <location>
        <begin position="1082"/>
        <end position="1104"/>
    </location>
</feature>
<reference evidence="6" key="1">
    <citation type="submission" date="2021-03" db="EMBL/GenBank/DDBJ databases">
        <authorList>
            <person name="Jaffe A."/>
        </authorList>
    </citation>
    <scope>NUCLEOTIDE SEQUENCE</scope>
    <source>
        <strain evidence="6">RIFCSPLOWO2_01_FULL_AR10_48_17</strain>
    </source>
</reference>
<keyword evidence="2" id="KW-1015">Disulfide bond</keyword>
<dbReference type="InterPro" id="IPR006558">
    <property type="entry name" value="LamG-like"/>
</dbReference>
<accession>A0A8T4L3C6</accession>
<evidence type="ECO:0000259" key="5">
    <source>
        <dbReference type="SMART" id="SM00560"/>
    </source>
</evidence>
<dbReference type="Pfam" id="PF13385">
    <property type="entry name" value="Laminin_G_3"/>
    <property type="match status" value="1"/>
</dbReference>
<comment type="caution">
    <text evidence="6">The sequence shown here is derived from an EMBL/GenBank/DDBJ whole genome shotgun (WGS) entry which is preliminary data.</text>
</comment>
<evidence type="ECO:0000313" key="7">
    <source>
        <dbReference type="Proteomes" id="UP000675968"/>
    </source>
</evidence>